<proteinExistence type="predicted"/>
<dbReference type="GO" id="GO:0106435">
    <property type="term" value="F:carboxylesterase activity"/>
    <property type="evidence" value="ECO:0007669"/>
    <property type="project" value="UniProtKB-EC"/>
</dbReference>
<feature type="active site" description="Charge relay system" evidence="1">
    <location>
        <position position="176"/>
    </location>
</feature>
<keyword evidence="4" id="KW-0378">Hydrolase</keyword>
<evidence type="ECO:0000313" key="5">
    <source>
        <dbReference type="Proteomes" id="UP000265715"/>
    </source>
</evidence>
<dbReference type="OrthoDB" id="9800213at2"/>
<dbReference type="Gene3D" id="3.40.50.1820">
    <property type="entry name" value="alpha/beta hydrolase"/>
    <property type="match status" value="1"/>
</dbReference>
<dbReference type="SUPFAM" id="SSF53474">
    <property type="entry name" value="alpha/beta-Hydrolases"/>
    <property type="match status" value="1"/>
</dbReference>
<dbReference type="AlphaFoldDB" id="A0A399EA91"/>
<evidence type="ECO:0000256" key="2">
    <source>
        <dbReference type="PIRSR" id="PIRSR017388-2"/>
    </source>
</evidence>
<reference evidence="4 5" key="1">
    <citation type="submission" date="2018-08" db="EMBL/GenBank/DDBJ databases">
        <title>Meiothermus terrae DSM 26712 genome sequencing project.</title>
        <authorList>
            <person name="Da Costa M.S."/>
            <person name="Albuquerque L."/>
            <person name="Raposo P."/>
            <person name="Froufe H.J.C."/>
            <person name="Barroso C.S."/>
            <person name="Egas C."/>
        </authorList>
    </citation>
    <scope>NUCLEOTIDE SEQUENCE [LARGE SCALE GENOMIC DNA]</scope>
    <source>
        <strain evidence="4 5">DSM 26712</strain>
    </source>
</reference>
<protein>
    <submittedName>
        <fullName evidence="4">Carboxylesterase</fullName>
        <ecNumber evidence="4">3.1.1.1</ecNumber>
    </submittedName>
</protein>
<sequence length="234" mass="25783">MGNVLVLHGFTSHPVLTLGPLPEALRRSGYTVLQPALPGHGTRPEDLAGVRWEDWYRVALEAYRSLPQPRAVVGLSMGGLLAAKLAAEEPTEALVALVPALGFVDRLAPFAPYLSWLIRRGKGTNSVLDPERRRNNPNYPYFPTKAFVEVLELARLVPGYLPRVKAPALVLQARHDSTVAEAAVRRYYELLGSASKEHKVYDSEHDLLLDSKADEVAADVAAWLLRVLPPQNRA</sequence>
<feature type="binding site" evidence="2">
    <location>
        <position position="77"/>
    </location>
    <ligand>
        <name>substrate</name>
    </ligand>
</feature>
<feature type="active site" description="Charge relay system" evidence="1">
    <location>
        <position position="205"/>
    </location>
</feature>
<dbReference type="RefSeq" id="WP_119316518.1">
    <property type="nucleotide sequence ID" value="NZ_QXDL01000255.1"/>
</dbReference>
<dbReference type="PANTHER" id="PTHR11614">
    <property type="entry name" value="PHOSPHOLIPASE-RELATED"/>
    <property type="match status" value="1"/>
</dbReference>
<dbReference type="EMBL" id="QXDL01000255">
    <property type="protein sequence ID" value="RIH78922.1"/>
    <property type="molecule type" value="Genomic_DNA"/>
</dbReference>
<accession>A0A399EA91</accession>
<keyword evidence="5" id="KW-1185">Reference proteome</keyword>
<evidence type="ECO:0000259" key="3">
    <source>
        <dbReference type="Pfam" id="PF12146"/>
    </source>
</evidence>
<comment type="caution">
    <text evidence="4">The sequence shown here is derived from an EMBL/GenBank/DDBJ whole genome shotgun (WGS) entry which is preliminary data.</text>
</comment>
<dbReference type="InterPro" id="IPR022742">
    <property type="entry name" value="Hydrolase_4"/>
</dbReference>
<dbReference type="EC" id="3.1.1.1" evidence="4"/>
<gene>
    <name evidence="4" type="primary">est</name>
    <name evidence="4" type="ORF">Mterra_03635</name>
</gene>
<dbReference type="Proteomes" id="UP000265715">
    <property type="component" value="Unassembled WGS sequence"/>
</dbReference>
<dbReference type="PIRSF" id="PIRSF017388">
    <property type="entry name" value="Esterase_lipase"/>
    <property type="match status" value="1"/>
</dbReference>
<evidence type="ECO:0000313" key="4">
    <source>
        <dbReference type="EMBL" id="RIH78922.1"/>
    </source>
</evidence>
<feature type="domain" description="Serine aminopeptidase S33" evidence="3">
    <location>
        <begin position="2"/>
        <end position="211"/>
    </location>
</feature>
<organism evidence="4 5">
    <name type="scientific">Calidithermus terrae</name>
    <dbReference type="NCBI Taxonomy" id="1408545"/>
    <lineage>
        <taxon>Bacteria</taxon>
        <taxon>Thermotogati</taxon>
        <taxon>Deinococcota</taxon>
        <taxon>Deinococci</taxon>
        <taxon>Thermales</taxon>
        <taxon>Thermaceae</taxon>
        <taxon>Calidithermus</taxon>
    </lineage>
</organism>
<name>A0A399EA91_9DEIN</name>
<dbReference type="Pfam" id="PF12146">
    <property type="entry name" value="Hydrolase_4"/>
    <property type="match status" value="1"/>
</dbReference>
<dbReference type="InterPro" id="IPR029058">
    <property type="entry name" value="AB_hydrolase_fold"/>
</dbReference>
<feature type="binding site" evidence="2">
    <location>
        <position position="10"/>
    </location>
    <ligand>
        <name>substrate</name>
    </ligand>
</feature>
<feature type="active site" description="Nucleophile" evidence="1">
    <location>
        <position position="76"/>
    </location>
</feature>
<dbReference type="InterPro" id="IPR012354">
    <property type="entry name" value="Esterase_lipase"/>
</dbReference>
<dbReference type="InterPro" id="IPR051044">
    <property type="entry name" value="MAG_DAG_Lipase"/>
</dbReference>
<evidence type="ECO:0000256" key="1">
    <source>
        <dbReference type="PIRSR" id="PIRSR017388-1"/>
    </source>
</evidence>